<dbReference type="Gene3D" id="3.90.1150.10">
    <property type="entry name" value="Aspartate Aminotransferase, domain 1"/>
    <property type="match status" value="1"/>
</dbReference>
<protein>
    <submittedName>
        <fullName evidence="7">Tryptophanase</fullName>
    </submittedName>
</protein>
<dbReference type="Proteomes" id="UP000198984">
    <property type="component" value="Unassembled WGS sequence"/>
</dbReference>
<reference evidence="7 8" key="1">
    <citation type="submission" date="2016-10" db="EMBL/GenBank/DDBJ databases">
        <authorList>
            <person name="de Groot N.N."/>
        </authorList>
    </citation>
    <scope>NUCLEOTIDE SEQUENCE [LARGE SCALE GENOMIC DNA]</scope>
    <source>
        <strain evidence="7 8">DSM 21039</strain>
    </source>
</reference>
<dbReference type="CDD" id="cd00617">
    <property type="entry name" value="Tnase_like"/>
    <property type="match status" value="1"/>
</dbReference>
<dbReference type="PANTHER" id="PTHR32325:SF4">
    <property type="entry name" value="TRYPTOPHANASE"/>
    <property type="match status" value="1"/>
</dbReference>
<feature type="modified residue" description="N6-(pyridoxal phosphate)lysine" evidence="5">
    <location>
        <position position="257"/>
    </location>
</feature>
<gene>
    <name evidence="7" type="ORF">SAMN04488505_102344</name>
</gene>
<dbReference type="InterPro" id="IPR011166">
    <property type="entry name" value="Beta-eliminating_lyase"/>
</dbReference>
<dbReference type="PIRSF" id="PIRSF001386">
    <property type="entry name" value="Trpase"/>
    <property type="match status" value="1"/>
</dbReference>
<organism evidence="7 8">
    <name type="scientific">Chitinophaga rupis</name>
    <dbReference type="NCBI Taxonomy" id="573321"/>
    <lineage>
        <taxon>Bacteria</taxon>
        <taxon>Pseudomonadati</taxon>
        <taxon>Bacteroidota</taxon>
        <taxon>Chitinophagia</taxon>
        <taxon>Chitinophagales</taxon>
        <taxon>Chitinophagaceae</taxon>
        <taxon>Chitinophaga</taxon>
    </lineage>
</organism>
<dbReference type="EMBL" id="FOBB01000002">
    <property type="protein sequence ID" value="SEL47201.1"/>
    <property type="molecule type" value="Genomic_DNA"/>
</dbReference>
<sequence length="456" mass="50657">MKTIIEPFRIKSVEPIYFTTREERLRILKEAHYNPFLIHARDVIIDLLTDSGTSAMSSEQWAGVMRGDESYAGSESFFRFESSVRNITGMPYIIPTHQGRAAEKILFSITGGKGKYFVSNTLFDTTRANIEFSGATGVDLLCDEGKQPALVAPFKGNMNVAALEQFIQEKGAENIPLVIITVTNNSGGGQPVSMENVKAVKAVCKKYGIRLFIDACRFAENCYFIKKREPGYADQSILAIAQELFSYADGCTMSAKKDAFANIGGFLAMHDEQLAMECRNLLIITEGFPTYGGLAGRDLEAIAIGLEEVLKEDYLQYRIRSIEYIGEKLDAVGVPYIKPTGGHAVYLDAKAFLPHIPVHEYPGQALCGALYTEGGVRGVEIGSVMFGKYAEDGSLLPAAMELVRLAIPRRVYTQSHIDYVAEVILEVFKQRNSIKGYRITYETPLLRHFIAHFEQL</sequence>
<evidence type="ECO:0000259" key="6">
    <source>
        <dbReference type="Pfam" id="PF01212"/>
    </source>
</evidence>
<evidence type="ECO:0000256" key="2">
    <source>
        <dbReference type="ARBA" id="ARBA00009721"/>
    </source>
</evidence>
<dbReference type="AlphaFoldDB" id="A0A1H7QGI0"/>
<dbReference type="NCBIfam" id="NF009709">
    <property type="entry name" value="PRK13238.1"/>
    <property type="match status" value="1"/>
</dbReference>
<dbReference type="Gene3D" id="3.40.640.10">
    <property type="entry name" value="Type I PLP-dependent aspartate aminotransferase-like (Major domain)"/>
    <property type="match status" value="1"/>
</dbReference>
<dbReference type="InterPro" id="IPR015422">
    <property type="entry name" value="PyrdxlP-dep_Trfase_small"/>
</dbReference>
<evidence type="ECO:0000256" key="4">
    <source>
        <dbReference type="ARBA" id="ARBA00023239"/>
    </source>
</evidence>
<dbReference type="InterPro" id="IPR015424">
    <property type="entry name" value="PyrdxlP-dep_Trfase"/>
</dbReference>
<dbReference type="SUPFAM" id="SSF53383">
    <property type="entry name" value="PLP-dependent transferases"/>
    <property type="match status" value="1"/>
</dbReference>
<dbReference type="InterPro" id="IPR018176">
    <property type="entry name" value="Tryptophanase_CS"/>
</dbReference>
<feature type="domain" description="Aromatic amino acid beta-eliminating lyase/threonine aldolase" evidence="6">
    <location>
        <begin position="46"/>
        <end position="422"/>
    </location>
</feature>
<dbReference type="RefSeq" id="WP_089909424.1">
    <property type="nucleotide sequence ID" value="NZ_FOBB01000002.1"/>
</dbReference>
<keyword evidence="3 5" id="KW-0663">Pyridoxal phosphate</keyword>
<dbReference type="GO" id="GO:0016830">
    <property type="term" value="F:carbon-carbon lyase activity"/>
    <property type="evidence" value="ECO:0007669"/>
    <property type="project" value="InterPro"/>
</dbReference>
<dbReference type="Pfam" id="PF01212">
    <property type="entry name" value="Beta_elim_lyase"/>
    <property type="match status" value="1"/>
</dbReference>
<evidence type="ECO:0000256" key="1">
    <source>
        <dbReference type="ARBA" id="ARBA00001933"/>
    </source>
</evidence>
<evidence type="ECO:0000313" key="8">
    <source>
        <dbReference type="Proteomes" id="UP000198984"/>
    </source>
</evidence>
<name>A0A1H7QGI0_9BACT</name>
<comment type="cofactor">
    <cofactor evidence="1 5">
        <name>pyridoxal 5'-phosphate</name>
        <dbReference type="ChEBI" id="CHEBI:597326"/>
    </cofactor>
</comment>
<dbReference type="GO" id="GO:0009072">
    <property type="term" value="P:aromatic amino acid metabolic process"/>
    <property type="evidence" value="ECO:0007669"/>
    <property type="project" value="InterPro"/>
</dbReference>
<dbReference type="PANTHER" id="PTHR32325">
    <property type="entry name" value="BETA-ELIMINATING LYASE-LIKE PROTEIN-RELATED"/>
    <property type="match status" value="1"/>
</dbReference>
<evidence type="ECO:0000256" key="3">
    <source>
        <dbReference type="ARBA" id="ARBA00022898"/>
    </source>
</evidence>
<accession>A0A1H7QGI0</accession>
<comment type="similarity">
    <text evidence="2">Belongs to the beta-eliminating lyase family.</text>
</comment>
<dbReference type="STRING" id="573321.SAMN04488505_102344"/>
<evidence type="ECO:0000313" key="7">
    <source>
        <dbReference type="EMBL" id="SEL47201.1"/>
    </source>
</evidence>
<dbReference type="OrthoDB" id="9764079at2"/>
<proteinExistence type="inferred from homology"/>
<keyword evidence="4" id="KW-0456">Lyase</keyword>
<keyword evidence="8" id="KW-1185">Reference proteome</keyword>
<dbReference type="PROSITE" id="PS00853">
    <property type="entry name" value="BETA_ELIM_LYASE"/>
    <property type="match status" value="1"/>
</dbReference>
<evidence type="ECO:0000256" key="5">
    <source>
        <dbReference type="PIRSR" id="PIRSR611166-50"/>
    </source>
</evidence>
<dbReference type="InterPro" id="IPR015421">
    <property type="entry name" value="PyrdxlP-dep_Trfase_major"/>
</dbReference>
<dbReference type="InterPro" id="IPR001597">
    <property type="entry name" value="ArAA_b-elim_lyase/Thr_aldolase"/>
</dbReference>